<dbReference type="AlphaFoldDB" id="A0A9J6H9Z0"/>
<accession>A0A9J6H9Z0</accession>
<evidence type="ECO:0000313" key="2">
    <source>
        <dbReference type="Proteomes" id="UP000821853"/>
    </source>
</evidence>
<name>A0A9J6H9Z0_HAELO</name>
<organism evidence="1 2">
    <name type="scientific">Haemaphysalis longicornis</name>
    <name type="common">Bush tick</name>
    <dbReference type="NCBI Taxonomy" id="44386"/>
    <lineage>
        <taxon>Eukaryota</taxon>
        <taxon>Metazoa</taxon>
        <taxon>Ecdysozoa</taxon>
        <taxon>Arthropoda</taxon>
        <taxon>Chelicerata</taxon>
        <taxon>Arachnida</taxon>
        <taxon>Acari</taxon>
        <taxon>Parasitiformes</taxon>
        <taxon>Ixodida</taxon>
        <taxon>Ixodoidea</taxon>
        <taxon>Ixodidae</taxon>
        <taxon>Haemaphysalinae</taxon>
        <taxon>Haemaphysalis</taxon>
    </lineage>
</organism>
<dbReference type="VEuPathDB" id="VectorBase:HLOH_043827"/>
<keyword evidence="2" id="KW-1185">Reference proteome</keyword>
<comment type="caution">
    <text evidence="1">The sequence shown here is derived from an EMBL/GenBank/DDBJ whole genome shotgun (WGS) entry which is preliminary data.</text>
</comment>
<gene>
    <name evidence="1" type="ORF">HPB48_025166</name>
</gene>
<proteinExistence type="predicted"/>
<sequence>MLQISMDGPNVNLKVSRSLKEEFAASGGSQKMLDIGSCGLHVVNGAFKSGHNVTLAYCSVSSKHLQPFQECSCTSSRLRQAHWKHTFSTEVLLSSLAGEQQGNC</sequence>
<protein>
    <submittedName>
        <fullName evidence="1">Uncharacterized protein</fullName>
    </submittedName>
</protein>
<dbReference type="Proteomes" id="UP000821853">
    <property type="component" value="Unassembled WGS sequence"/>
</dbReference>
<dbReference type="OrthoDB" id="6513413at2759"/>
<reference evidence="1 2" key="1">
    <citation type="journal article" date="2020" name="Cell">
        <title>Large-Scale Comparative Analyses of Tick Genomes Elucidate Their Genetic Diversity and Vector Capacities.</title>
        <authorList>
            <consortium name="Tick Genome and Microbiome Consortium (TIGMIC)"/>
            <person name="Jia N."/>
            <person name="Wang J."/>
            <person name="Shi W."/>
            <person name="Du L."/>
            <person name="Sun Y."/>
            <person name="Zhan W."/>
            <person name="Jiang J.F."/>
            <person name="Wang Q."/>
            <person name="Zhang B."/>
            <person name="Ji P."/>
            <person name="Bell-Sakyi L."/>
            <person name="Cui X.M."/>
            <person name="Yuan T.T."/>
            <person name="Jiang B.G."/>
            <person name="Yang W.F."/>
            <person name="Lam T.T."/>
            <person name="Chang Q.C."/>
            <person name="Ding S.J."/>
            <person name="Wang X.J."/>
            <person name="Zhu J.G."/>
            <person name="Ruan X.D."/>
            <person name="Zhao L."/>
            <person name="Wei J.T."/>
            <person name="Ye R.Z."/>
            <person name="Que T.C."/>
            <person name="Du C.H."/>
            <person name="Zhou Y.H."/>
            <person name="Cheng J.X."/>
            <person name="Dai P.F."/>
            <person name="Guo W.B."/>
            <person name="Han X.H."/>
            <person name="Huang E.J."/>
            <person name="Li L.F."/>
            <person name="Wei W."/>
            <person name="Gao Y.C."/>
            <person name="Liu J.Z."/>
            <person name="Shao H.Z."/>
            <person name="Wang X."/>
            <person name="Wang C.C."/>
            <person name="Yang T.C."/>
            <person name="Huo Q.B."/>
            <person name="Li W."/>
            <person name="Chen H.Y."/>
            <person name="Chen S.E."/>
            <person name="Zhou L.G."/>
            <person name="Ni X.B."/>
            <person name="Tian J.H."/>
            <person name="Sheng Y."/>
            <person name="Liu T."/>
            <person name="Pan Y.S."/>
            <person name="Xia L.Y."/>
            <person name="Li J."/>
            <person name="Zhao F."/>
            <person name="Cao W.C."/>
        </authorList>
    </citation>
    <scope>NUCLEOTIDE SEQUENCE [LARGE SCALE GENOMIC DNA]</scope>
    <source>
        <strain evidence="1">HaeL-2018</strain>
    </source>
</reference>
<dbReference type="EMBL" id="JABSTR010001166">
    <property type="protein sequence ID" value="KAH9383565.1"/>
    <property type="molecule type" value="Genomic_DNA"/>
</dbReference>
<evidence type="ECO:0000313" key="1">
    <source>
        <dbReference type="EMBL" id="KAH9383565.1"/>
    </source>
</evidence>